<proteinExistence type="predicted"/>
<dbReference type="EMBL" id="CP012643">
    <property type="protein sequence ID" value="ALI98671.1"/>
    <property type="molecule type" value="Genomic_DNA"/>
</dbReference>
<keyword evidence="1" id="KW-1133">Transmembrane helix</keyword>
<dbReference type="Proteomes" id="UP000061382">
    <property type="component" value="Chromosome"/>
</dbReference>
<sequence length="125" mass="13231">MSSYGQVTPPPEKTSAELLQLGRSQTTAGWIFAASGLALLVAGAATHQNVLEQWYLDEEADNTMSNGMMGLGSAAMVGSVFFFLSGSRNKDKAAYLEMTSHLTRTPQLGASGSKVQPGISLKITF</sequence>
<keyword evidence="1" id="KW-0812">Transmembrane</keyword>
<evidence type="ECO:0000313" key="3">
    <source>
        <dbReference type="Proteomes" id="UP000061382"/>
    </source>
</evidence>
<keyword evidence="3" id="KW-1185">Reference proteome</keyword>
<evidence type="ECO:0000313" key="2">
    <source>
        <dbReference type="EMBL" id="ALI98671.1"/>
    </source>
</evidence>
<gene>
    <name evidence="2" type="ORF">DC20_06440</name>
</gene>
<dbReference type="AlphaFoldDB" id="A0A0P0CVX4"/>
<feature type="transmembrane region" description="Helical" evidence="1">
    <location>
        <begin position="28"/>
        <end position="47"/>
    </location>
</feature>
<reference evidence="2 3" key="1">
    <citation type="submission" date="2015-08" db="EMBL/GenBank/DDBJ databases">
        <title>Complete genome sequence of Rufibacter tibetensis strain 1351t, a radiation-resistant bacterium from tibet plateau.</title>
        <authorList>
            <person name="Dai J."/>
        </authorList>
    </citation>
    <scope>NUCLEOTIDE SEQUENCE [LARGE SCALE GENOMIC DNA]</scope>
    <source>
        <strain evidence="2 3">1351</strain>
    </source>
</reference>
<organism evidence="2 3">
    <name type="scientific">Rufibacter tibetensis</name>
    <dbReference type="NCBI Taxonomy" id="512763"/>
    <lineage>
        <taxon>Bacteria</taxon>
        <taxon>Pseudomonadati</taxon>
        <taxon>Bacteroidota</taxon>
        <taxon>Cytophagia</taxon>
        <taxon>Cytophagales</taxon>
        <taxon>Hymenobacteraceae</taxon>
        <taxon>Rufibacter</taxon>
    </lineage>
</organism>
<keyword evidence="1" id="KW-0472">Membrane</keyword>
<name>A0A0P0CVX4_9BACT</name>
<evidence type="ECO:0000256" key="1">
    <source>
        <dbReference type="SAM" id="Phobius"/>
    </source>
</evidence>
<protein>
    <submittedName>
        <fullName evidence="2">Uncharacterized protein</fullName>
    </submittedName>
</protein>
<dbReference type="KEGG" id="rti:DC20_06440"/>
<dbReference type="PATRIC" id="fig|512763.3.peg.1424"/>
<accession>A0A0P0CVX4</accession>
<feature type="transmembrane region" description="Helical" evidence="1">
    <location>
        <begin position="67"/>
        <end position="84"/>
    </location>
</feature>